<reference evidence="2 3" key="1">
    <citation type="journal article" date="2021" name="Nat. Commun.">
        <title>Genetic determinants of endophytism in the Arabidopsis root mycobiome.</title>
        <authorList>
            <person name="Mesny F."/>
            <person name="Miyauchi S."/>
            <person name="Thiergart T."/>
            <person name="Pickel B."/>
            <person name="Atanasova L."/>
            <person name="Karlsson M."/>
            <person name="Huettel B."/>
            <person name="Barry K.W."/>
            <person name="Haridas S."/>
            <person name="Chen C."/>
            <person name="Bauer D."/>
            <person name="Andreopoulos W."/>
            <person name="Pangilinan J."/>
            <person name="LaButti K."/>
            <person name="Riley R."/>
            <person name="Lipzen A."/>
            <person name="Clum A."/>
            <person name="Drula E."/>
            <person name="Henrissat B."/>
            <person name="Kohler A."/>
            <person name="Grigoriev I.V."/>
            <person name="Martin F.M."/>
            <person name="Hacquard S."/>
        </authorList>
    </citation>
    <scope>NUCLEOTIDE SEQUENCE [LARGE SCALE GENOMIC DNA]</scope>
    <source>
        <strain evidence="2 3">MPI-SDFR-AT-0080</strain>
    </source>
</reference>
<sequence>MPKLCTSCASAAQKALPPPGPGRSACLRWLDRARTANHHHRPHPFHPTASPRLPVLPAPHKLPGRGRRRRACRTTLHLRRKLRRYLVERRAASESGCQRQRTGPKAPRVSSGQHMGDVHHGLVMRTEHLERHGSSTTSAHTRRPARRRVPTACKLSLPARGSAPGLTTSTRLLYIAAQPARTANCCGKRRRESRAPHSALRDDGRTPPAAGFGGRAGRSALASLWLALNTSLGCSRCARGQPFVSDVSLVTSARRLPCHVFLDHNRCATGRRRRAARPQGAPPGACSAACLAPVRQDM</sequence>
<feature type="region of interest" description="Disordered" evidence="1">
    <location>
        <begin position="129"/>
        <end position="149"/>
    </location>
</feature>
<evidence type="ECO:0000313" key="2">
    <source>
        <dbReference type="EMBL" id="KAH7044081.1"/>
    </source>
</evidence>
<feature type="compositionally biased region" description="Basic residues" evidence="1">
    <location>
        <begin position="62"/>
        <end position="72"/>
    </location>
</feature>
<gene>
    <name evidence="2" type="ORF">B0J12DRAFT_671721</name>
</gene>
<feature type="compositionally biased region" description="Basic residues" evidence="1">
    <location>
        <begin position="140"/>
        <end position="149"/>
    </location>
</feature>
<name>A0ABQ8G471_9PEZI</name>
<evidence type="ECO:0000313" key="3">
    <source>
        <dbReference type="Proteomes" id="UP000774617"/>
    </source>
</evidence>
<accession>A0ABQ8G471</accession>
<comment type="caution">
    <text evidence="2">The sequence shown here is derived from an EMBL/GenBank/DDBJ whole genome shotgun (WGS) entry which is preliminary data.</text>
</comment>
<organism evidence="2 3">
    <name type="scientific">Macrophomina phaseolina</name>
    <dbReference type="NCBI Taxonomy" id="35725"/>
    <lineage>
        <taxon>Eukaryota</taxon>
        <taxon>Fungi</taxon>
        <taxon>Dikarya</taxon>
        <taxon>Ascomycota</taxon>
        <taxon>Pezizomycotina</taxon>
        <taxon>Dothideomycetes</taxon>
        <taxon>Dothideomycetes incertae sedis</taxon>
        <taxon>Botryosphaeriales</taxon>
        <taxon>Botryosphaeriaceae</taxon>
        <taxon>Macrophomina</taxon>
    </lineage>
</organism>
<feature type="region of interest" description="Disordered" evidence="1">
    <location>
        <begin position="90"/>
        <end position="115"/>
    </location>
</feature>
<dbReference type="Proteomes" id="UP000774617">
    <property type="component" value="Unassembled WGS sequence"/>
</dbReference>
<proteinExistence type="predicted"/>
<feature type="region of interest" description="Disordered" evidence="1">
    <location>
        <begin position="38"/>
        <end position="72"/>
    </location>
</feature>
<feature type="region of interest" description="Disordered" evidence="1">
    <location>
        <begin position="185"/>
        <end position="213"/>
    </location>
</feature>
<dbReference type="EMBL" id="JAGTJR010000021">
    <property type="protein sequence ID" value="KAH7044081.1"/>
    <property type="molecule type" value="Genomic_DNA"/>
</dbReference>
<feature type="compositionally biased region" description="Basic and acidic residues" evidence="1">
    <location>
        <begin position="193"/>
        <end position="205"/>
    </location>
</feature>
<keyword evidence="3" id="KW-1185">Reference proteome</keyword>
<evidence type="ECO:0000256" key="1">
    <source>
        <dbReference type="SAM" id="MobiDB-lite"/>
    </source>
</evidence>
<protein>
    <submittedName>
        <fullName evidence="2">Uncharacterized protein</fullName>
    </submittedName>
</protein>